<evidence type="ECO:0000313" key="6">
    <source>
        <dbReference type="EMBL" id="KAF5402471.1"/>
    </source>
</evidence>
<proteinExistence type="inferred from homology"/>
<dbReference type="GO" id="GO:0015459">
    <property type="term" value="F:potassium channel regulator activity"/>
    <property type="evidence" value="ECO:0007669"/>
    <property type="project" value="TreeGrafter"/>
</dbReference>
<dbReference type="GO" id="GO:0016491">
    <property type="term" value="F:oxidoreductase activity"/>
    <property type="evidence" value="ECO:0007669"/>
    <property type="project" value="UniProtKB-KW"/>
</dbReference>
<dbReference type="GO" id="GO:1901379">
    <property type="term" value="P:regulation of potassium ion transmembrane transport"/>
    <property type="evidence" value="ECO:0007669"/>
    <property type="project" value="TreeGrafter"/>
</dbReference>
<sequence length="94" mass="10649">MDARQMIYRNLGNTGLRVSILGFGTHITFGQQISDEMAENLLTLAYNSGINLFETSETYCNGAAEITLGKILKNQKWRYVFLSFYPVCIVFLIT</sequence>
<dbReference type="InterPro" id="IPR005399">
    <property type="entry name" value="K_chnl_volt-dep_bsu_KCNAB-rel"/>
</dbReference>
<dbReference type="GO" id="GO:0044325">
    <property type="term" value="F:transmembrane transporter binding"/>
    <property type="evidence" value="ECO:0007669"/>
    <property type="project" value="TreeGrafter"/>
</dbReference>
<dbReference type="SUPFAM" id="SSF51430">
    <property type="entry name" value="NAD(P)-linked oxidoreductase"/>
    <property type="match status" value="1"/>
</dbReference>
<dbReference type="EMBL" id="LUCH01001795">
    <property type="protein sequence ID" value="KAF5402471.1"/>
    <property type="molecule type" value="Genomic_DNA"/>
</dbReference>
<dbReference type="AlphaFoldDB" id="A0A8J4WIU0"/>
<dbReference type="Gene3D" id="3.20.20.100">
    <property type="entry name" value="NADP-dependent oxidoreductase domain"/>
    <property type="match status" value="1"/>
</dbReference>
<keyword evidence="4" id="KW-0472">Membrane</keyword>
<accession>A0A8J4WIU0</accession>
<dbReference type="PANTHER" id="PTHR43150">
    <property type="entry name" value="HYPERKINETIC, ISOFORM M"/>
    <property type="match status" value="1"/>
</dbReference>
<evidence type="ECO:0000256" key="4">
    <source>
        <dbReference type="SAM" id="Phobius"/>
    </source>
</evidence>
<dbReference type="InterPro" id="IPR023210">
    <property type="entry name" value="NADP_OxRdtase_dom"/>
</dbReference>
<keyword evidence="6" id="KW-0813">Transport</keyword>
<evidence type="ECO:0000259" key="5">
    <source>
        <dbReference type="Pfam" id="PF00248"/>
    </source>
</evidence>
<keyword evidence="4" id="KW-0812">Transmembrane</keyword>
<keyword evidence="3" id="KW-0560">Oxidoreductase</keyword>
<comment type="similarity">
    <text evidence="1">Belongs to the shaker potassium channel beta subunit family.</text>
</comment>
<dbReference type="GO" id="GO:0034220">
    <property type="term" value="P:monoatomic ion transmembrane transport"/>
    <property type="evidence" value="ECO:0007669"/>
    <property type="project" value="UniProtKB-KW"/>
</dbReference>
<keyword evidence="7" id="KW-1185">Reference proteome</keyword>
<dbReference type="PANTHER" id="PTHR43150:SF2">
    <property type="entry name" value="HYPERKINETIC, ISOFORM M"/>
    <property type="match status" value="1"/>
</dbReference>
<organism evidence="6 7">
    <name type="scientific">Paragonimus heterotremus</name>
    <dbReference type="NCBI Taxonomy" id="100268"/>
    <lineage>
        <taxon>Eukaryota</taxon>
        <taxon>Metazoa</taxon>
        <taxon>Spiralia</taxon>
        <taxon>Lophotrochozoa</taxon>
        <taxon>Platyhelminthes</taxon>
        <taxon>Trematoda</taxon>
        <taxon>Digenea</taxon>
        <taxon>Plagiorchiida</taxon>
        <taxon>Troglotremata</taxon>
        <taxon>Troglotrematidae</taxon>
        <taxon>Paragonimus</taxon>
    </lineage>
</organism>
<dbReference type="OrthoDB" id="1720422at2759"/>
<evidence type="ECO:0000256" key="2">
    <source>
        <dbReference type="ARBA" id="ARBA00022857"/>
    </source>
</evidence>
<keyword evidence="2" id="KW-0521">NADP</keyword>
<gene>
    <name evidence="6" type="ORF">PHET_04340</name>
</gene>
<keyword evidence="4" id="KW-1133">Transmembrane helix</keyword>
<dbReference type="Proteomes" id="UP000748531">
    <property type="component" value="Unassembled WGS sequence"/>
</dbReference>
<dbReference type="Pfam" id="PF00248">
    <property type="entry name" value="Aldo_ket_red"/>
    <property type="match status" value="1"/>
</dbReference>
<feature type="domain" description="NADP-dependent oxidoreductase" evidence="5">
    <location>
        <begin position="21"/>
        <end position="78"/>
    </location>
</feature>
<reference evidence="6" key="1">
    <citation type="submission" date="2019-05" db="EMBL/GenBank/DDBJ databases">
        <title>Annotation for the trematode Paragonimus heterotremus.</title>
        <authorList>
            <person name="Choi Y.-J."/>
        </authorList>
    </citation>
    <scope>NUCLEOTIDE SEQUENCE</scope>
    <source>
        <strain evidence="6">LC</strain>
    </source>
</reference>
<comment type="caution">
    <text evidence="6">The sequence shown here is derived from an EMBL/GenBank/DDBJ whole genome shotgun (WGS) entry which is preliminary data.</text>
</comment>
<protein>
    <submittedName>
        <fullName evidence="6">Voltage-gated potassium channel subunit beta-3</fullName>
    </submittedName>
</protein>
<evidence type="ECO:0000256" key="3">
    <source>
        <dbReference type="ARBA" id="ARBA00023002"/>
    </source>
</evidence>
<evidence type="ECO:0000313" key="7">
    <source>
        <dbReference type="Proteomes" id="UP000748531"/>
    </source>
</evidence>
<keyword evidence="6" id="KW-0406">Ion transport</keyword>
<dbReference type="InterPro" id="IPR036812">
    <property type="entry name" value="NAD(P)_OxRdtase_dom_sf"/>
</dbReference>
<feature type="transmembrane region" description="Helical" evidence="4">
    <location>
        <begin position="77"/>
        <end position="93"/>
    </location>
</feature>
<dbReference type="GO" id="GO:0008076">
    <property type="term" value="C:voltage-gated potassium channel complex"/>
    <property type="evidence" value="ECO:0007669"/>
    <property type="project" value="TreeGrafter"/>
</dbReference>
<evidence type="ECO:0000256" key="1">
    <source>
        <dbReference type="ARBA" id="ARBA00006515"/>
    </source>
</evidence>
<keyword evidence="6" id="KW-0407">Ion channel</keyword>
<name>A0A8J4WIU0_9TREM</name>